<dbReference type="SUPFAM" id="SSF51735">
    <property type="entry name" value="NAD(P)-binding Rossmann-fold domains"/>
    <property type="match status" value="1"/>
</dbReference>
<keyword evidence="2" id="KW-0560">Oxidoreductase</keyword>
<comment type="similarity">
    <text evidence="1">Belongs to the short-chain dehydrogenases/reductases (SDR) family.</text>
</comment>
<dbReference type="GO" id="GO:0016491">
    <property type="term" value="F:oxidoreductase activity"/>
    <property type="evidence" value="ECO:0007669"/>
    <property type="project" value="UniProtKB-KW"/>
</dbReference>
<dbReference type="AlphaFoldDB" id="A0A1X7GJ07"/>
<dbReference type="FunFam" id="3.40.50.720:FF:000084">
    <property type="entry name" value="Short-chain dehydrogenase reductase"/>
    <property type="match status" value="1"/>
</dbReference>
<evidence type="ECO:0000313" key="3">
    <source>
        <dbReference type="EMBL" id="SMF70427.1"/>
    </source>
</evidence>
<protein>
    <submittedName>
        <fullName evidence="3">NAD(P)-dependent dehydrogenase, short-chain alcohol dehydrogenase family</fullName>
    </submittedName>
</protein>
<gene>
    <name evidence="3" type="ORF">SAMN02982989_3948</name>
</gene>
<dbReference type="CDD" id="cd05233">
    <property type="entry name" value="SDR_c"/>
    <property type="match status" value="1"/>
</dbReference>
<sequence>MAEVSARHTDLADRGVLITGGGSGIGAALVEGFAAQGARVAFIDIADDASRGLAARVSEKACHPVHYLKADLSDVAAAKAAVDRAAEILGSLSVLVNNAGWDDRHDLEAVTEEYWDQSQAINLKQMFFVSQAAVPHLRKTGGGAIVNFSSIAYLLNMGEMPAYTTAKAGIVGLTKSLAGKLGPENIRVNAILPGMIVTERQKTLWLKEEDIAAMIARQCLKRVLVAEDLVGPCLFLASNASAAMTAQTVVIDGGAL</sequence>
<accession>A0A1X7GJ07</accession>
<dbReference type="PROSITE" id="PS00061">
    <property type="entry name" value="ADH_SHORT"/>
    <property type="match status" value="1"/>
</dbReference>
<reference evidence="4" key="1">
    <citation type="submission" date="2017-04" db="EMBL/GenBank/DDBJ databases">
        <authorList>
            <person name="Varghese N."/>
            <person name="Submissions S."/>
        </authorList>
    </citation>
    <scope>NUCLEOTIDE SEQUENCE [LARGE SCALE GENOMIC DNA]</scope>
    <source>
        <strain evidence="4">B4P</strain>
    </source>
</reference>
<dbReference type="InterPro" id="IPR036291">
    <property type="entry name" value="NAD(P)-bd_dom_sf"/>
</dbReference>
<dbReference type="STRING" id="464029.SAMN02982989_3948"/>
<dbReference type="OrthoDB" id="9789398at2"/>
<dbReference type="Gene3D" id="3.40.50.720">
    <property type="entry name" value="NAD(P)-binding Rossmann-like Domain"/>
    <property type="match status" value="1"/>
</dbReference>
<keyword evidence="4" id="KW-1185">Reference proteome</keyword>
<dbReference type="InterPro" id="IPR002347">
    <property type="entry name" value="SDR_fam"/>
</dbReference>
<dbReference type="Pfam" id="PF13561">
    <property type="entry name" value="adh_short_C2"/>
    <property type="match status" value="1"/>
</dbReference>
<dbReference type="RefSeq" id="WP_085424575.1">
    <property type="nucleotide sequence ID" value="NZ_FXAF01000011.1"/>
</dbReference>
<evidence type="ECO:0000313" key="4">
    <source>
        <dbReference type="Proteomes" id="UP000192903"/>
    </source>
</evidence>
<dbReference type="EMBL" id="FXAF01000011">
    <property type="protein sequence ID" value="SMF70427.1"/>
    <property type="molecule type" value="Genomic_DNA"/>
</dbReference>
<evidence type="ECO:0000256" key="1">
    <source>
        <dbReference type="ARBA" id="ARBA00006484"/>
    </source>
</evidence>
<evidence type="ECO:0000256" key="2">
    <source>
        <dbReference type="ARBA" id="ARBA00023002"/>
    </source>
</evidence>
<dbReference type="PANTHER" id="PTHR43639:SF1">
    <property type="entry name" value="SHORT-CHAIN DEHYDROGENASE_REDUCTASE FAMILY PROTEIN"/>
    <property type="match status" value="1"/>
</dbReference>
<dbReference type="PRINTS" id="PR00081">
    <property type="entry name" value="GDHRDH"/>
</dbReference>
<dbReference type="PANTHER" id="PTHR43639">
    <property type="entry name" value="OXIDOREDUCTASE, SHORT-CHAIN DEHYDROGENASE/REDUCTASE FAMILY (AFU_ORTHOLOGUE AFUA_5G02870)"/>
    <property type="match status" value="1"/>
</dbReference>
<dbReference type="Proteomes" id="UP000192903">
    <property type="component" value="Unassembled WGS sequence"/>
</dbReference>
<name>A0A1X7GJ07_9HYPH</name>
<dbReference type="InterPro" id="IPR020904">
    <property type="entry name" value="Sc_DH/Rdtase_CS"/>
</dbReference>
<proteinExistence type="inferred from homology"/>
<organism evidence="3 4">
    <name type="scientific">Xaviernesmea oryzae</name>
    <dbReference type="NCBI Taxonomy" id="464029"/>
    <lineage>
        <taxon>Bacteria</taxon>
        <taxon>Pseudomonadati</taxon>
        <taxon>Pseudomonadota</taxon>
        <taxon>Alphaproteobacteria</taxon>
        <taxon>Hyphomicrobiales</taxon>
        <taxon>Rhizobiaceae</taxon>
        <taxon>Rhizobium/Agrobacterium group</taxon>
        <taxon>Xaviernesmea</taxon>
    </lineage>
</organism>
<dbReference type="PRINTS" id="PR00080">
    <property type="entry name" value="SDRFAMILY"/>
</dbReference>